<dbReference type="EMBL" id="MLJW01000044">
    <property type="protein sequence ID" value="OIR06397.1"/>
    <property type="molecule type" value="Genomic_DNA"/>
</dbReference>
<dbReference type="PANTHER" id="PTHR43398">
    <property type="entry name" value="DOLICHOL-PHOSPHATE MANNOSYLTRANSFERASE SUBUNIT 1"/>
    <property type="match status" value="1"/>
</dbReference>
<evidence type="ECO:0000256" key="7">
    <source>
        <dbReference type="ARBA" id="ARBA00023136"/>
    </source>
</evidence>
<evidence type="ECO:0000256" key="8">
    <source>
        <dbReference type="SAM" id="Phobius"/>
    </source>
</evidence>
<name>A0A1J5SQR6_9ZZZZ</name>
<dbReference type="EC" id="2.4.1.54" evidence="11"/>
<feature type="domain" description="Glycosyltransferase 2-like" evidence="9">
    <location>
        <begin position="8"/>
        <end position="173"/>
    </location>
</feature>
<gene>
    <name evidence="11" type="ORF">GALL_115870</name>
</gene>
<evidence type="ECO:0000259" key="9">
    <source>
        <dbReference type="Pfam" id="PF00535"/>
    </source>
</evidence>
<comment type="caution">
    <text evidence="11">The sequence shown here is derived from an EMBL/GenBank/DDBJ whole genome shotgun (WGS) entry which is preliminary data.</text>
</comment>
<keyword evidence="4 11" id="KW-0808">Transferase</keyword>
<protein>
    <submittedName>
        <fullName evidence="11">Undecaprenyl-phosphate mannosyltransferase</fullName>
        <ecNumber evidence="11">2.4.1.54</ecNumber>
    </submittedName>
</protein>
<dbReference type="SUPFAM" id="SSF53448">
    <property type="entry name" value="Nucleotide-diphospho-sugar transferases"/>
    <property type="match status" value="1"/>
</dbReference>
<feature type="transmembrane region" description="Helical" evidence="8">
    <location>
        <begin position="304"/>
        <end position="330"/>
    </location>
</feature>
<dbReference type="PANTHER" id="PTHR43398:SF1">
    <property type="entry name" value="DOLICHOL-PHOSPHATE MANNOSYLTRANSFERASE SUBUNIT 1"/>
    <property type="match status" value="1"/>
</dbReference>
<dbReference type="GO" id="GO:0047267">
    <property type="term" value="F:undecaprenyl-phosphate mannosyltransferase activity"/>
    <property type="evidence" value="ECO:0007669"/>
    <property type="project" value="UniProtKB-EC"/>
</dbReference>
<reference evidence="11" key="1">
    <citation type="submission" date="2016-10" db="EMBL/GenBank/DDBJ databases">
        <title>Sequence of Gallionella enrichment culture.</title>
        <authorList>
            <person name="Poehlein A."/>
            <person name="Muehling M."/>
            <person name="Daniel R."/>
        </authorList>
    </citation>
    <scope>NUCLEOTIDE SEQUENCE</scope>
</reference>
<dbReference type="GO" id="GO:0016020">
    <property type="term" value="C:membrane"/>
    <property type="evidence" value="ECO:0007669"/>
    <property type="project" value="UniProtKB-SubCell"/>
</dbReference>
<dbReference type="CDD" id="cd06442">
    <property type="entry name" value="DPM1_like"/>
    <property type="match status" value="1"/>
</dbReference>
<dbReference type="InterPro" id="IPR001173">
    <property type="entry name" value="Glyco_trans_2-like"/>
</dbReference>
<evidence type="ECO:0000259" key="10">
    <source>
        <dbReference type="Pfam" id="PF04138"/>
    </source>
</evidence>
<evidence type="ECO:0000256" key="5">
    <source>
        <dbReference type="ARBA" id="ARBA00022692"/>
    </source>
</evidence>
<feature type="transmembrane region" description="Helical" evidence="8">
    <location>
        <begin position="336"/>
        <end position="354"/>
    </location>
</feature>
<keyword evidence="6 8" id="KW-1133">Transmembrane helix</keyword>
<dbReference type="GO" id="GO:0009247">
    <property type="term" value="P:glycolipid biosynthetic process"/>
    <property type="evidence" value="ECO:0007669"/>
    <property type="project" value="TreeGrafter"/>
</dbReference>
<keyword evidence="7 8" id="KW-0472">Membrane</keyword>
<dbReference type="Pfam" id="PF04138">
    <property type="entry name" value="GtrA_DPMS_TM"/>
    <property type="match status" value="1"/>
</dbReference>
<evidence type="ECO:0000256" key="1">
    <source>
        <dbReference type="ARBA" id="ARBA00004141"/>
    </source>
</evidence>
<evidence type="ECO:0000313" key="11">
    <source>
        <dbReference type="EMBL" id="OIR06397.1"/>
    </source>
</evidence>
<evidence type="ECO:0000256" key="6">
    <source>
        <dbReference type="ARBA" id="ARBA00022989"/>
    </source>
</evidence>
<comment type="subcellular location">
    <subcellularLocation>
        <location evidence="1">Membrane</location>
        <topology evidence="1">Multi-pass membrane protein</topology>
    </subcellularLocation>
</comment>
<evidence type="ECO:0000256" key="4">
    <source>
        <dbReference type="ARBA" id="ARBA00022679"/>
    </source>
</evidence>
<dbReference type="GO" id="GO:0004582">
    <property type="term" value="F:dolichyl-phosphate beta-D-mannosyltransferase activity"/>
    <property type="evidence" value="ECO:0007669"/>
    <property type="project" value="InterPro"/>
</dbReference>
<dbReference type="InterPro" id="IPR039528">
    <property type="entry name" value="DPM1-like"/>
</dbReference>
<feature type="domain" description="GtrA/DPMS transmembrane" evidence="10">
    <location>
        <begin position="243"/>
        <end position="360"/>
    </location>
</feature>
<dbReference type="InterPro" id="IPR007267">
    <property type="entry name" value="GtrA_DPMS_TM"/>
</dbReference>
<dbReference type="GO" id="GO:0000271">
    <property type="term" value="P:polysaccharide biosynthetic process"/>
    <property type="evidence" value="ECO:0007669"/>
    <property type="project" value="InterPro"/>
</dbReference>
<dbReference type="AlphaFoldDB" id="A0A1J5SQR6"/>
<dbReference type="InterPro" id="IPR029044">
    <property type="entry name" value="Nucleotide-diphossugar_trans"/>
</dbReference>
<proteinExistence type="inferred from homology"/>
<feature type="transmembrane region" description="Helical" evidence="8">
    <location>
        <begin position="241"/>
        <end position="259"/>
    </location>
</feature>
<feature type="transmembrane region" description="Helical" evidence="8">
    <location>
        <begin position="271"/>
        <end position="292"/>
    </location>
</feature>
<comment type="similarity">
    <text evidence="2">Belongs to the glycosyltransferase 2 family.</text>
</comment>
<organism evidence="11">
    <name type="scientific">mine drainage metagenome</name>
    <dbReference type="NCBI Taxonomy" id="410659"/>
    <lineage>
        <taxon>unclassified sequences</taxon>
        <taxon>metagenomes</taxon>
        <taxon>ecological metagenomes</taxon>
    </lineage>
</organism>
<dbReference type="Gene3D" id="3.90.550.10">
    <property type="entry name" value="Spore Coat Polysaccharide Biosynthesis Protein SpsA, Chain A"/>
    <property type="match status" value="1"/>
</dbReference>
<accession>A0A1J5SQR6</accession>
<evidence type="ECO:0000256" key="3">
    <source>
        <dbReference type="ARBA" id="ARBA00022676"/>
    </source>
</evidence>
<keyword evidence="3 11" id="KW-0328">Glycosyltransferase</keyword>
<dbReference type="Pfam" id="PF00535">
    <property type="entry name" value="Glycos_transf_2"/>
    <property type="match status" value="1"/>
</dbReference>
<keyword evidence="5 8" id="KW-0812">Transmembrane</keyword>
<evidence type="ECO:0000256" key="2">
    <source>
        <dbReference type="ARBA" id="ARBA00006739"/>
    </source>
</evidence>
<sequence length="372" mass="41822">MKPPSLAIVVPTYNERENIRELVRRLDQTLVGTSWEVIFVDDDSADGTRDEVWGLSFEDPRVRCICRVGRKGLSSACIEGMASTHAEYLLVMDADLQHDEAIIPQMLAAVRDEGYDVAVGSRYIEGGGISKEWSTSRRLISRLATVAGQKVTHYSISDPMSGYFLLKRSVFWTVVHRLSGRGFKILLDIIASSKQPLRIKEVPFQFRLRRAGESKLTGNVAVDYVLLLLDKTVGRLIPIRFIKFVAAGSVGALLHLGILGGMHKTLHEDFWLSQAVATLCAMVLNFILNNYFTYRDRRLHGSQFMVGLLLFMAICSVGALTNVQLAQYLYRHDLPWWMAGLLGAVIGSVWNYGVSTQMVWSRHQRIATKQEQ</sequence>